<reference evidence="1 2" key="1">
    <citation type="submission" date="2016-11" db="EMBL/GenBank/DDBJ databases">
        <authorList>
            <person name="Jaros S."/>
            <person name="Januszkiewicz K."/>
            <person name="Wedrychowicz H."/>
        </authorList>
    </citation>
    <scope>NUCLEOTIDE SEQUENCE [LARGE SCALE GENOMIC DNA]</scope>
    <source>
        <strain evidence="1 2">DSM 8605</strain>
    </source>
</reference>
<evidence type="ECO:0000313" key="1">
    <source>
        <dbReference type="EMBL" id="SHH25481.1"/>
    </source>
</evidence>
<dbReference type="OrthoDB" id="1924315at2"/>
<accession>A0A1M5RGW6</accession>
<dbReference type="EMBL" id="FQXM01000003">
    <property type="protein sequence ID" value="SHH25481.1"/>
    <property type="molecule type" value="Genomic_DNA"/>
</dbReference>
<sequence length="99" mass="11834">MISFKKMWDDVWGMITEGSIQKLDVVKEFQYGIIIQNESGKQEFITKDDFRDFWCKMLYYSEVTKDQAIEEEKQGYVYEVIKQLPYIAEVSNKLSVREL</sequence>
<dbReference type="Proteomes" id="UP000184447">
    <property type="component" value="Unassembled WGS sequence"/>
</dbReference>
<name>A0A1M5RGW6_9CLOT</name>
<organism evidence="1 2">
    <name type="scientific">Clostridium grantii DSM 8605</name>
    <dbReference type="NCBI Taxonomy" id="1121316"/>
    <lineage>
        <taxon>Bacteria</taxon>
        <taxon>Bacillati</taxon>
        <taxon>Bacillota</taxon>
        <taxon>Clostridia</taxon>
        <taxon>Eubacteriales</taxon>
        <taxon>Clostridiaceae</taxon>
        <taxon>Clostridium</taxon>
    </lineage>
</organism>
<evidence type="ECO:0000313" key="2">
    <source>
        <dbReference type="Proteomes" id="UP000184447"/>
    </source>
</evidence>
<gene>
    <name evidence="1" type="ORF">SAMN02745207_00524</name>
</gene>
<protein>
    <submittedName>
        <fullName evidence="1">Uncharacterized protein</fullName>
    </submittedName>
</protein>
<dbReference type="RefSeq" id="WP_073336710.1">
    <property type="nucleotide sequence ID" value="NZ_FQXM01000003.1"/>
</dbReference>
<keyword evidence="2" id="KW-1185">Reference proteome</keyword>
<proteinExistence type="predicted"/>
<dbReference type="AlphaFoldDB" id="A0A1M5RGW6"/>
<dbReference type="STRING" id="1121316.SAMN02745207_00524"/>